<sequence length="775" mass="83266">MKKILLVNLLMAGVVSYAQTYCIPAFASGCSGGDQIDSFIIPSVGFTHQGTGCSTDAYGDFTSMTINLNAGLNYDFFVTHAFSNQNVRVWIDFNNDGTFDDADPELVASGTSTNVNGDNVTQSTIIIPATVTPGTYRMRIGDRYSSQPIPCNLLGYGEAHDYTVIIGAAPSCLAPSGVTAAAITPNSAQLSWTASTTTPGNGYEYYYSTSNTSPTATTAASGASSTLSANLSSLTAATVYYVWVRSVCSATDKSAWSQQATFTTACGIMNVPYVQNFESVTVPALPLCTEVVNDGSGNEWETYNYNDYGFTGKTLRYSYNYSNAADTWFFTPGINLTGGTSYRIKYKYANSSGTTVYPEKLKVAYGVSATSADMTNPLADHPDIVVSTATSNFVDFTPTTTGVYYFGFNAYSDANMNQLYVDDIKVEVTPTCSEPTLVTASNITTAGAAVSWTAATPVPAGGYDIYYSTTNTAPTSTSTPNFAGITGTTYSIPSLASNTTYYVWVRSVCSTSDKSAWSEHSTFTTLCSTTNLPYIVDFENATVPNLPGCTEDVNAGSGNNWETDFEPSSVPGFSGNVLRYGYDYIDPADAWFFTQGLNLTAGVQYTISYKYGNNSTSYTEKLKVAFGTSKDASAMTNPIADYPSINDKTLHEESLTFTVPATGIYYIGFNAYSDANQDNLYLDDINVTNANLAVSEVAQKKNELTIYPNPFTDVLNISDGKKVKSVLVTDVAGRLLKTIDNPSSELHLGDLKQGLYFVTLNMQDGSKQTIKAIKK</sequence>
<dbReference type="Gene3D" id="2.60.120.200">
    <property type="match status" value="2"/>
</dbReference>
<dbReference type="SUPFAM" id="SSF49265">
    <property type="entry name" value="Fibronectin type III"/>
    <property type="match status" value="2"/>
</dbReference>
<dbReference type="InterPro" id="IPR045474">
    <property type="entry name" value="GEVED"/>
</dbReference>
<feature type="domain" description="Fibronectin type-III" evidence="3">
    <location>
        <begin position="174"/>
        <end position="267"/>
    </location>
</feature>
<dbReference type="Proteomes" id="UP000236594">
    <property type="component" value="Unassembled WGS sequence"/>
</dbReference>
<feature type="domain" description="Fibronectin type-III" evidence="3">
    <location>
        <begin position="434"/>
        <end position="528"/>
    </location>
</feature>
<organism evidence="4 5">
    <name type="scientific">Chryseobacterium phosphatilyticum</name>
    <dbReference type="NCBI Taxonomy" id="475075"/>
    <lineage>
        <taxon>Bacteria</taxon>
        <taxon>Pseudomonadati</taxon>
        <taxon>Bacteroidota</taxon>
        <taxon>Flavobacteriia</taxon>
        <taxon>Flavobacteriales</taxon>
        <taxon>Weeksellaceae</taxon>
        <taxon>Chryseobacterium group</taxon>
        <taxon>Chryseobacterium</taxon>
    </lineage>
</organism>
<gene>
    <name evidence="4" type="ORF">C1631_013640</name>
</gene>
<dbReference type="Gene3D" id="2.60.40.10">
    <property type="entry name" value="Immunoglobulins"/>
    <property type="match status" value="2"/>
</dbReference>
<dbReference type="NCBIfam" id="TIGR04183">
    <property type="entry name" value="Por_Secre_tail"/>
    <property type="match status" value="1"/>
</dbReference>
<dbReference type="PROSITE" id="PS50853">
    <property type="entry name" value="FN3"/>
    <property type="match status" value="2"/>
</dbReference>
<name>A0A316X6F1_9FLAO</name>
<comment type="caution">
    <text evidence="4">The sequence shown here is derived from an EMBL/GenBank/DDBJ whole genome shotgun (WGS) entry which is preliminary data.</text>
</comment>
<dbReference type="OrthoDB" id="975384at2"/>
<feature type="signal peptide" evidence="2">
    <location>
        <begin position="1"/>
        <end position="27"/>
    </location>
</feature>
<dbReference type="AlphaFoldDB" id="A0A316X6F1"/>
<dbReference type="Pfam" id="PF00041">
    <property type="entry name" value="fn3"/>
    <property type="match status" value="2"/>
</dbReference>
<dbReference type="Pfam" id="PF20009">
    <property type="entry name" value="GEVED"/>
    <property type="match status" value="1"/>
</dbReference>
<dbReference type="InterPro" id="IPR003961">
    <property type="entry name" value="FN3_dom"/>
</dbReference>
<evidence type="ECO:0000259" key="3">
    <source>
        <dbReference type="PROSITE" id="PS50853"/>
    </source>
</evidence>
<accession>A0A316X6F1</accession>
<dbReference type="PROSITE" id="PS51257">
    <property type="entry name" value="PROKAR_LIPOPROTEIN"/>
    <property type="match status" value="1"/>
</dbReference>
<dbReference type="InterPro" id="IPR026444">
    <property type="entry name" value="Secre_tail"/>
</dbReference>
<evidence type="ECO:0000256" key="1">
    <source>
        <dbReference type="ARBA" id="ARBA00022729"/>
    </source>
</evidence>
<evidence type="ECO:0000313" key="5">
    <source>
        <dbReference type="Proteomes" id="UP000236594"/>
    </source>
</evidence>
<dbReference type="SMART" id="SM00060">
    <property type="entry name" value="FN3"/>
    <property type="match status" value="2"/>
</dbReference>
<keyword evidence="5" id="KW-1185">Reference proteome</keyword>
<feature type="chain" id="PRO_5016362538" description="Fibronectin type-III domain-containing protein" evidence="2">
    <location>
        <begin position="28"/>
        <end position="775"/>
    </location>
</feature>
<keyword evidence="1 2" id="KW-0732">Signal</keyword>
<reference evidence="4 5" key="1">
    <citation type="submission" date="2018-04" db="EMBL/GenBank/DDBJ databases">
        <title>Draft Genome Sequence of Phosphate-Solubilizing Chryseobacterium sp. ISE14 that is a Biocontrol and Plant Growth-Promoting Rhizobacterium Isolated from Cucumber.</title>
        <authorList>
            <person name="Jeong J.-J."/>
            <person name="Sang M.K."/>
            <person name="Choi I.-G."/>
            <person name="Kim K.D."/>
        </authorList>
    </citation>
    <scope>NUCLEOTIDE SEQUENCE [LARGE SCALE GENOMIC DNA]</scope>
    <source>
        <strain evidence="4 5">ISE14</strain>
    </source>
</reference>
<evidence type="ECO:0000256" key="2">
    <source>
        <dbReference type="SAM" id="SignalP"/>
    </source>
</evidence>
<dbReference type="EMBL" id="PPED02000003">
    <property type="protein sequence ID" value="PWN69104.1"/>
    <property type="molecule type" value="Genomic_DNA"/>
</dbReference>
<proteinExistence type="predicted"/>
<dbReference type="Pfam" id="PF18962">
    <property type="entry name" value="Por_Secre_tail"/>
    <property type="match status" value="1"/>
</dbReference>
<dbReference type="RefSeq" id="WP_109712759.1">
    <property type="nucleotide sequence ID" value="NZ_PPED02000003.1"/>
</dbReference>
<evidence type="ECO:0000313" key="4">
    <source>
        <dbReference type="EMBL" id="PWN69104.1"/>
    </source>
</evidence>
<dbReference type="InterPro" id="IPR036116">
    <property type="entry name" value="FN3_sf"/>
</dbReference>
<protein>
    <recommendedName>
        <fullName evidence="3">Fibronectin type-III domain-containing protein</fullName>
    </recommendedName>
</protein>
<dbReference type="InterPro" id="IPR013783">
    <property type="entry name" value="Ig-like_fold"/>
</dbReference>
<dbReference type="CDD" id="cd00063">
    <property type="entry name" value="FN3"/>
    <property type="match status" value="2"/>
</dbReference>